<proteinExistence type="inferred from homology"/>
<protein>
    <recommendedName>
        <fullName evidence="7">Phosphatidate cytidylyltransferase</fullName>
        <ecNumber evidence="6">2.7.7.41</ecNumber>
    </recommendedName>
    <alternativeName>
        <fullName evidence="20">CDP-DAG synthase</fullName>
    </alternativeName>
    <alternativeName>
        <fullName evidence="22">CDP-DG synthase</fullName>
    </alternativeName>
    <alternativeName>
        <fullName evidence="18">CDP-diacylglycerol synthase</fullName>
    </alternativeName>
    <alternativeName>
        <fullName evidence="21">CDP-diglyceride pyrophosphorylase</fullName>
    </alternativeName>
    <alternativeName>
        <fullName evidence="23">CDP-diglyceride synthase</fullName>
    </alternativeName>
    <alternativeName>
        <fullName evidence="19">CTP:phosphatidate cytidylyltransferase</fullName>
    </alternativeName>
</protein>
<dbReference type="Proteomes" id="UP001466331">
    <property type="component" value="Unassembled WGS sequence"/>
</dbReference>
<name>A0ABU9UBY8_9SPIR</name>
<keyword evidence="12 25" id="KW-0548">Nucleotidyltransferase</keyword>
<evidence type="ECO:0000256" key="6">
    <source>
        <dbReference type="ARBA" id="ARBA00012487"/>
    </source>
</evidence>
<comment type="pathway">
    <text evidence="4">Lipid metabolism.</text>
</comment>
<evidence type="ECO:0000256" key="20">
    <source>
        <dbReference type="ARBA" id="ARBA00032253"/>
    </source>
</evidence>
<evidence type="ECO:0000256" key="13">
    <source>
        <dbReference type="ARBA" id="ARBA00022989"/>
    </source>
</evidence>
<evidence type="ECO:0000256" key="4">
    <source>
        <dbReference type="ARBA" id="ARBA00005189"/>
    </source>
</evidence>
<sequence>MSNIVNRILLFLLGLPLLIVTVYFLPFYNNIGINIIAILASAIGGIEMANMLKNKGSNIPSVAGALIGASLPLTSYISVSFFNNMEIAIFSLIFIIVINLSIAAFVSSEEELPLVIPRIGQRFLLIVYPGAFLMFIPRLTALSGGTILMAIFILSVYLNDSMAYVTGKLLGKNNNNIIFISPNKSIAGFVGGLTASIAVTVSAQLIFPKLFPGHIIKSVFFGIIIGFSTIIGDLLESSIKRSCNVKDSGSIIPGRGGMLDSIDSPVFTAPLFFYLYILLF</sequence>
<keyword evidence="17" id="KW-1208">Phospholipid metabolism</keyword>
<evidence type="ECO:0000256" key="9">
    <source>
        <dbReference type="ARBA" id="ARBA00022516"/>
    </source>
</evidence>
<evidence type="ECO:0000256" key="7">
    <source>
        <dbReference type="ARBA" id="ARBA00019373"/>
    </source>
</evidence>
<evidence type="ECO:0000256" key="5">
    <source>
        <dbReference type="ARBA" id="ARBA00010185"/>
    </source>
</evidence>
<feature type="transmembrane region" description="Helical" evidence="24">
    <location>
        <begin position="142"/>
        <end position="165"/>
    </location>
</feature>
<dbReference type="PANTHER" id="PTHR46382">
    <property type="entry name" value="PHOSPHATIDATE CYTIDYLYLTRANSFERASE"/>
    <property type="match status" value="1"/>
</dbReference>
<feature type="transmembrane region" description="Helical" evidence="24">
    <location>
        <begin position="186"/>
        <end position="207"/>
    </location>
</feature>
<comment type="subcellular location">
    <subcellularLocation>
        <location evidence="2">Cell membrane</location>
        <topology evidence="2">Multi-pass membrane protein</topology>
    </subcellularLocation>
</comment>
<comment type="pathway">
    <text evidence="3">Phospholipid metabolism; CDP-diacylglycerol biosynthesis; CDP-diacylglycerol from sn-glycerol 3-phosphate: step 3/3.</text>
</comment>
<evidence type="ECO:0000256" key="16">
    <source>
        <dbReference type="ARBA" id="ARBA00023209"/>
    </source>
</evidence>
<feature type="transmembrane region" description="Helical" evidence="24">
    <location>
        <begin position="87"/>
        <end position="107"/>
    </location>
</feature>
<dbReference type="GO" id="GO:0004605">
    <property type="term" value="F:phosphatidate cytidylyltransferase activity"/>
    <property type="evidence" value="ECO:0007669"/>
    <property type="project" value="UniProtKB-EC"/>
</dbReference>
<evidence type="ECO:0000256" key="24">
    <source>
        <dbReference type="SAM" id="Phobius"/>
    </source>
</evidence>
<evidence type="ECO:0000313" key="25">
    <source>
        <dbReference type="EMBL" id="MEM5948185.1"/>
    </source>
</evidence>
<feature type="transmembrane region" description="Helical" evidence="24">
    <location>
        <begin position="7"/>
        <end position="25"/>
    </location>
</feature>
<evidence type="ECO:0000256" key="15">
    <source>
        <dbReference type="ARBA" id="ARBA00023136"/>
    </source>
</evidence>
<evidence type="ECO:0000256" key="12">
    <source>
        <dbReference type="ARBA" id="ARBA00022695"/>
    </source>
</evidence>
<comment type="similarity">
    <text evidence="5">Belongs to the CDS family.</text>
</comment>
<dbReference type="PANTHER" id="PTHR46382:SF1">
    <property type="entry name" value="PHOSPHATIDATE CYTIDYLYLTRANSFERASE"/>
    <property type="match status" value="1"/>
</dbReference>
<accession>A0ABU9UBY8</accession>
<feature type="transmembrane region" description="Helical" evidence="24">
    <location>
        <begin position="31"/>
        <end position="50"/>
    </location>
</feature>
<evidence type="ECO:0000256" key="8">
    <source>
        <dbReference type="ARBA" id="ARBA00022475"/>
    </source>
</evidence>
<evidence type="ECO:0000256" key="10">
    <source>
        <dbReference type="ARBA" id="ARBA00022679"/>
    </source>
</evidence>
<comment type="caution">
    <text evidence="25">The sequence shown here is derived from an EMBL/GenBank/DDBJ whole genome shotgun (WGS) entry which is preliminary data.</text>
</comment>
<evidence type="ECO:0000256" key="14">
    <source>
        <dbReference type="ARBA" id="ARBA00023098"/>
    </source>
</evidence>
<keyword evidence="15 24" id="KW-0472">Membrane</keyword>
<keyword evidence="14" id="KW-0443">Lipid metabolism</keyword>
<evidence type="ECO:0000256" key="23">
    <source>
        <dbReference type="ARBA" id="ARBA00033406"/>
    </source>
</evidence>
<keyword evidence="11 24" id="KW-0812">Transmembrane</keyword>
<dbReference type="EMBL" id="JBCHKQ010000002">
    <property type="protein sequence ID" value="MEM5948185.1"/>
    <property type="molecule type" value="Genomic_DNA"/>
</dbReference>
<keyword evidence="9" id="KW-0444">Lipid biosynthesis</keyword>
<evidence type="ECO:0000256" key="1">
    <source>
        <dbReference type="ARBA" id="ARBA00001698"/>
    </source>
</evidence>
<keyword evidence="13 24" id="KW-1133">Transmembrane helix</keyword>
<keyword evidence="8" id="KW-1003">Cell membrane</keyword>
<evidence type="ECO:0000256" key="19">
    <source>
        <dbReference type="ARBA" id="ARBA00031825"/>
    </source>
</evidence>
<feature type="transmembrane region" description="Helical" evidence="24">
    <location>
        <begin position="219"/>
        <end position="236"/>
    </location>
</feature>
<evidence type="ECO:0000256" key="18">
    <source>
        <dbReference type="ARBA" id="ARBA00029893"/>
    </source>
</evidence>
<keyword evidence="16" id="KW-0594">Phospholipid biosynthesis</keyword>
<dbReference type="Pfam" id="PF01148">
    <property type="entry name" value="CTP_transf_1"/>
    <property type="match status" value="1"/>
</dbReference>
<dbReference type="RefSeq" id="WP_420069631.1">
    <property type="nucleotide sequence ID" value="NZ_JBCHKQ010000002.1"/>
</dbReference>
<keyword evidence="26" id="KW-1185">Reference proteome</keyword>
<evidence type="ECO:0000256" key="21">
    <source>
        <dbReference type="ARBA" id="ARBA00032396"/>
    </source>
</evidence>
<evidence type="ECO:0000256" key="11">
    <source>
        <dbReference type="ARBA" id="ARBA00022692"/>
    </source>
</evidence>
<evidence type="ECO:0000256" key="3">
    <source>
        <dbReference type="ARBA" id="ARBA00005119"/>
    </source>
</evidence>
<organism evidence="25 26">
    <name type="scientific">Rarispira pelagica</name>
    <dbReference type="NCBI Taxonomy" id="3141764"/>
    <lineage>
        <taxon>Bacteria</taxon>
        <taxon>Pseudomonadati</taxon>
        <taxon>Spirochaetota</taxon>
        <taxon>Spirochaetia</taxon>
        <taxon>Winmispirales</taxon>
        <taxon>Winmispiraceae</taxon>
        <taxon>Rarispira</taxon>
    </lineage>
</organism>
<evidence type="ECO:0000313" key="26">
    <source>
        <dbReference type="Proteomes" id="UP001466331"/>
    </source>
</evidence>
<keyword evidence="10 25" id="KW-0808">Transferase</keyword>
<evidence type="ECO:0000256" key="17">
    <source>
        <dbReference type="ARBA" id="ARBA00023264"/>
    </source>
</evidence>
<dbReference type="EC" id="2.7.7.41" evidence="6"/>
<gene>
    <name evidence="25" type="ORF">WKV44_06490</name>
</gene>
<evidence type="ECO:0000256" key="22">
    <source>
        <dbReference type="ARBA" id="ARBA00032743"/>
    </source>
</evidence>
<feature type="transmembrane region" description="Helical" evidence="24">
    <location>
        <begin position="62"/>
        <end position="81"/>
    </location>
</feature>
<reference evidence="25 26" key="1">
    <citation type="submission" date="2024-03" db="EMBL/GenBank/DDBJ databases">
        <title>Ignisphaera cupida sp. nov., a hyperthermophilic hydrolytic archaeon from a hot spring of Kamchatka, and proposal of Ignisphaeraceae fam. nov.</title>
        <authorList>
            <person name="Podosokorskaya O.A."/>
            <person name="Elcheninov A.G."/>
            <person name="Maltseva A.I."/>
            <person name="Zayulina K.S."/>
            <person name="Novikov A."/>
            <person name="Merkel A.Y."/>
        </authorList>
    </citation>
    <scope>NUCLEOTIDE SEQUENCE [LARGE SCALE GENOMIC DNA]</scope>
    <source>
        <strain evidence="25 26">38H-sp</strain>
    </source>
</reference>
<evidence type="ECO:0000256" key="2">
    <source>
        <dbReference type="ARBA" id="ARBA00004651"/>
    </source>
</evidence>
<comment type="catalytic activity">
    <reaction evidence="1">
        <text>a 1,2-diacyl-sn-glycero-3-phosphate + CTP + H(+) = a CDP-1,2-diacyl-sn-glycerol + diphosphate</text>
        <dbReference type="Rhea" id="RHEA:16229"/>
        <dbReference type="ChEBI" id="CHEBI:15378"/>
        <dbReference type="ChEBI" id="CHEBI:33019"/>
        <dbReference type="ChEBI" id="CHEBI:37563"/>
        <dbReference type="ChEBI" id="CHEBI:58332"/>
        <dbReference type="ChEBI" id="CHEBI:58608"/>
        <dbReference type="EC" id="2.7.7.41"/>
    </reaction>
</comment>